<dbReference type="InterPro" id="IPR005025">
    <property type="entry name" value="FMN_Rdtase-like_dom"/>
</dbReference>
<dbReference type="AlphaFoldDB" id="A0A2P9HDT7"/>
<proteinExistence type="inferred from homology"/>
<keyword evidence="3 8" id="KW-0288">FMN</keyword>
<dbReference type="GO" id="GO:0050136">
    <property type="term" value="F:NADH dehydrogenase (quinone) (non-electrogenic) activity"/>
    <property type="evidence" value="ECO:0007669"/>
    <property type="project" value="RHEA"/>
</dbReference>
<dbReference type="SUPFAM" id="SSF52218">
    <property type="entry name" value="Flavoproteins"/>
    <property type="match status" value="1"/>
</dbReference>
<evidence type="ECO:0000256" key="7">
    <source>
        <dbReference type="ARBA" id="ARBA00023027"/>
    </source>
</evidence>
<comment type="caution">
    <text evidence="8">Lacks conserved residue(s) required for the propagation of feature annotation.</text>
</comment>
<dbReference type="GO" id="GO:0010181">
    <property type="term" value="F:FMN binding"/>
    <property type="evidence" value="ECO:0007669"/>
    <property type="project" value="InterPro"/>
</dbReference>
<comment type="catalytic activity">
    <reaction evidence="8">
        <text>a quinone + NADPH + H(+) = a quinol + NADP(+)</text>
        <dbReference type="Rhea" id="RHEA:46164"/>
        <dbReference type="ChEBI" id="CHEBI:15378"/>
        <dbReference type="ChEBI" id="CHEBI:24646"/>
        <dbReference type="ChEBI" id="CHEBI:57783"/>
        <dbReference type="ChEBI" id="CHEBI:58349"/>
        <dbReference type="ChEBI" id="CHEBI:132124"/>
        <dbReference type="EC" id="1.6.5.2"/>
    </reaction>
</comment>
<evidence type="ECO:0000313" key="10">
    <source>
        <dbReference type="EMBL" id="SPL62264.1"/>
    </source>
</evidence>
<feature type="domain" description="Flavodoxin-like" evidence="9">
    <location>
        <begin position="39"/>
        <end position="227"/>
    </location>
</feature>
<feature type="binding site" evidence="8">
    <location>
        <position position="47"/>
    </location>
    <ligand>
        <name>NAD(+)</name>
        <dbReference type="ChEBI" id="CHEBI:57540"/>
    </ligand>
</feature>
<reference evidence="11" key="1">
    <citation type="submission" date="2017-12" db="EMBL/GenBank/DDBJ databases">
        <authorList>
            <person name="Diaz M."/>
        </authorList>
    </citation>
    <scope>NUCLEOTIDE SEQUENCE [LARGE SCALE GENOMIC DNA]</scope>
    <source>
        <strain evidence="11">FI11154</strain>
    </source>
</reference>
<feature type="binding site" evidence="8">
    <location>
        <begin position="45"/>
        <end position="50"/>
    </location>
    <ligand>
        <name>FMN</name>
        <dbReference type="ChEBI" id="CHEBI:58210"/>
    </ligand>
</feature>
<organism evidence="10 11">
    <name type="scientific">Ochrobactrum soli</name>
    <dbReference type="NCBI Taxonomy" id="2448455"/>
    <lineage>
        <taxon>Bacteria</taxon>
        <taxon>Pseudomonadati</taxon>
        <taxon>Pseudomonadota</taxon>
        <taxon>Alphaproteobacteria</taxon>
        <taxon>Hyphomicrobiales</taxon>
        <taxon>Brucellaceae</taxon>
        <taxon>Brucella/Ochrobactrum group</taxon>
        <taxon>Ochrobactrum</taxon>
    </lineage>
</organism>
<evidence type="ECO:0000313" key="11">
    <source>
        <dbReference type="Proteomes" id="UP000246073"/>
    </source>
</evidence>
<feature type="binding site" evidence="8">
    <location>
        <begin position="113"/>
        <end position="115"/>
    </location>
    <ligand>
        <name>FMN</name>
        <dbReference type="ChEBI" id="CHEBI:58210"/>
    </ligand>
</feature>
<evidence type="ECO:0000256" key="1">
    <source>
        <dbReference type="ARBA" id="ARBA00006961"/>
    </source>
</evidence>
<feature type="binding site" evidence="8">
    <location>
        <position position="169"/>
    </location>
    <ligand>
        <name>FMN</name>
        <dbReference type="ChEBI" id="CHEBI:58210"/>
    </ligand>
</feature>
<keyword evidence="4 8" id="KW-0547">Nucleotide-binding</keyword>
<keyword evidence="6 8" id="KW-0560">Oxidoreductase</keyword>
<evidence type="ECO:0000256" key="2">
    <source>
        <dbReference type="ARBA" id="ARBA00022630"/>
    </source>
</evidence>
<evidence type="ECO:0000259" key="9">
    <source>
        <dbReference type="PROSITE" id="PS50902"/>
    </source>
</evidence>
<gene>
    <name evidence="10" type="ORF">OHAE_5056</name>
</gene>
<evidence type="ECO:0000256" key="3">
    <source>
        <dbReference type="ARBA" id="ARBA00022643"/>
    </source>
</evidence>
<dbReference type="HAMAP" id="MF_01017">
    <property type="entry name" value="NQOR"/>
    <property type="match status" value="1"/>
</dbReference>
<dbReference type="EC" id="1.6.5.2" evidence="8"/>
<dbReference type="PANTHER" id="PTHR30546:SF23">
    <property type="entry name" value="FLAVOPROTEIN-LIKE PROTEIN YCP4-RELATED"/>
    <property type="match status" value="1"/>
</dbReference>
<dbReference type="GO" id="GO:0008753">
    <property type="term" value="F:NADPH dehydrogenase (quinone) activity"/>
    <property type="evidence" value="ECO:0007669"/>
    <property type="project" value="RHEA"/>
</dbReference>
<name>A0A2P9HDT7_9HYPH</name>
<dbReference type="GO" id="GO:0051287">
    <property type="term" value="F:NAD binding"/>
    <property type="evidence" value="ECO:0007669"/>
    <property type="project" value="UniProtKB-UniRule"/>
</dbReference>
<dbReference type="FunFam" id="3.40.50.360:FF:000001">
    <property type="entry name" value="NAD(P)H dehydrogenase (Quinone) FQR1-like"/>
    <property type="match status" value="1"/>
</dbReference>
<dbReference type="GO" id="GO:0050660">
    <property type="term" value="F:flavin adenine dinucleotide binding"/>
    <property type="evidence" value="ECO:0007669"/>
    <property type="project" value="UniProtKB-UniRule"/>
</dbReference>
<dbReference type="NCBIfam" id="NF002999">
    <property type="entry name" value="PRK03767.1"/>
    <property type="match status" value="1"/>
</dbReference>
<dbReference type="Pfam" id="PF03358">
    <property type="entry name" value="FMN_red"/>
    <property type="match status" value="1"/>
</dbReference>
<evidence type="ECO:0000256" key="8">
    <source>
        <dbReference type="HAMAP-Rule" id="MF_01017"/>
    </source>
</evidence>
<dbReference type="EMBL" id="OOFM01000001">
    <property type="protein sequence ID" value="SPL62264.1"/>
    <property type="molecule type" value="Genomic_DNA"/>
</dbReference>
<sequence>MIFPHDQLYHFYITYFAHPFDATFRSMKSTREVDEMTKVLVLYYSSYGHVETMASAVADGAREAGVTVAIRRVPELVPEAVAAKSGYKVDQSAPVATVAELADYDAIIIGTPTRFGNMASQMKNFLDQTGGLWFEDKLVGKVGSVFTSTGSQHGGQETTILSTQTVLFHLGMIIVGLPYSFKGQMRMDEITGCSPYGASTLADDGLGGHREVSENELEGARFQGRHVAGIAATLVAGHAARGS</sequence>
<accession>A0A2P9HDT7</accession>
<evidence type="ECO:0000256" key="6">
    <source>
        <dbReference type="ARBA" id="ARBA00023002"/>
    </source>
</evidence>
<dbReference type="Gene3D" id="3.40.50.360">
    <property type="match status" value="1"/>
</dbReference>
<dbReference type="NCBIfam" id="TIGR01755">
    <property type="entry name" value="flav_wrbA"/>
    <property type="match status" value="1"/>
</dbReference>
<keyword evidence="5 8" id="KW-0521">NADP</keyword>
<feature type="binding site" evidence="8">
    <location>
        <position position="133"/>
    </location>
    <ligand>
        <name>substrate</name>
    </ligand>
</feature>
<dbReference type="InterPro" id="IPR037513">
    <property type="entry name" value="NQO"/>
</dbReference>
<dbReference type="InterPro" id="IPR008254">
    <property type="entry name" value="Flavodoxin/NO_synth"/>
</dbReference>
<dbReference type="InterPro" id="IPR029039">
    <property type="entry name" value="Flavoprotein-like_sf"/>
</dbReference>
<comment type="similarity">
    <text evidence="1 8">Belongs to the WrbA family.</text>
</comment>
<dbReference type="PANTHER" id="PTHR30546">
    <property type="entry name" value="FLAVODOXIN-RELATED PROTEIN WRBA-RELATED"/>
    <property type="match status" value="1"/>
</dbReference>
<protein>
    <recommendedName>
        <fullName evidence="8">NAD(P)H dehydrogenase (quinone)</fullName>
        <ecNumber evidence="8">1.6.5.2</ecNumber>
    </recommendedName>
    <alternativeName>
        <fullName evidence="8">NAD(P)H:quinone oxidoreductase</fullName>
        <shortName evidence="8">NQO</shortName>
    </alternativeName>
</protein>
<comment type="catalytic activity">
    <reaction evidence="8">
        <text>a quinone + NADH + H(+) = a quinol + NAD(+)</text>
        <dbReference type="Rhea" id="RHEA:46160"/>
        <dbReference type="ChEBI" id="CHEBI:15378"/>
        <dbReference type="ChEBI" id="CHEBI:24646"/>
        <dbReference type="ChEBI" id="CHEBI:57540"/>
        <dbReference type="ChEBI" id="CHEBI:57945"/>
        <dbReference type="ChEBI" id="CHEBI:132124"/>
        <dbReference type="EC" id="1.6.5.2"/>
    </reaction>
</comment>
<dbReference type="GO" id="GO:0050661">
    <property type="term" value="F:NADP binding"/>
    <property type="evidence" value="ECO:0007669"/>
    <property type="project" value="UniProtKB-UniRule"/>
</dbReference>
<keyword evidence="7 8" id="KW-0520">NAD</keyword>
<keyword evidence="2 8" id="KW-0285">Flavoprotein</keyword>
<dbReference type="PROSITE" id="PS50902">
    <property type="entry name" value="FLAVODOXIN_LIKE"/>
    <property type="match status" value="1"/>
</dbReference>
<comment type="cofactor">
    <cofactor evidence="8">
        <name>FMN</name>
        <dbReference type="ChEBI" id="CHEBI:58210"/>
    </cofactor>
    <text evidence="8">Binds 1 FMN per monomer.</text>
</comment>
<evidence type="ECO:0000256" key="4">
    <source>
        <dbReference type="ARBA" id="ARBA00022741"/>
    </source>
</evidence>
<dbReference type="InterPro" id="IPR010089">
    <property type="entry name" value="Flavoprotein_WrbA-like"/>
</dbReference>
<evidence type="ECO:0000256" key="5">
    <source>
        <dbReference type="ARBA" id="ARBA00022857"/>
    </source>
</evidence>
<dbReference type="Proteomes" id="UP000246073">
    <property type="component" value="Unassembled WGS sequence"/>
</dbReference>
<dbReference type="GO" id="GO:0016020">
    <property type="term" value="C:membrane"/>
    <property type="evidence" value="ECO:0007669"/>
    <property type="project" value="TreeGrafter"/>
</dbReference>